<dbReference type="Gene3D" id="3.40.390.10">
    <property type="entry name" value="Collagenase (Catalytic Domain)"/>
    <property type="match status" value="1"/>
</dbReference>
<dbReference type="InterPro" id="IPR013858">
    <property type="entry name" value="Peptidase_M10B_C"/>
</dbReference>
<dbReference type="RefSeq" id="WP_153870603.1">
    <property type="nucleotide sequence ID" value="NZ_JAEKCT010000012.1"/>
</dbReference>
<feature type="compositionally biased region" description="Basic and acidic residues" evidence="4">
    <location>
        <begin position="452"/>
        <end position="477"/>
    </location>
</feature>
<evidence type="ECO:0000313" key="9">
    <source>
        <dbReference type="Proteomes" id="UP000620382"/>
    </source>
</evidence>
<dbReference type="SMART" id="SM00235">
    <property type="entry name" value="ZnMc"/>
    <property type="match status" value="1"/>
</dbReference>
<dbReference type="GO" id="GO:0008237">
    <property type="term" value="F:metallopeptidase activity"/>
    <property type="evidence" value="ECO:0007669"/>
    <property type="project" value="UniProtKB-KW"/>
</dbReference>
<comment type="subcellular location">
    <subcellularLocation>
        <location evidence="1">Secreted</location>
    </subcellularLocation>
</comment>
<keyword evidence="7" id="KW-0378">Hydrolase</keyword>
<keyword evidence="7" id="KW-0645">Protease</keyword>
<sequence>MRLSGPPATNVFEGKEFAALGAVSSARPSAPYTLNSNKPVLTTEQAGKQITRRDFRFHDRNVDQKIDLSFRISKGFTPQQAEQARQALKSWQDVANVTFTENAGNLDGHIDIGDMPGTSHGVASLPNKYLRNSFANIGTANAGTNPKQGGFFREVLIHELGHAIGLEHPGKYDGSGDYGTHAEYAGDTRARSVMSYFSETNQPGHNFNSLHPSAPMMDDIAAVQRLYGANTNTRKTDTTYGFNSTTNRDALSLKTADDNPIFCVWDGGGDDTLDFSGFSQNQKINLNAESFSDVGALKGNVSIAKGVTLENAIGGAGNDTLVGNHVANRLTGGGGADRLQGGGGADTFVYDRTSDSTPDNPDVILDFESGLDRLDVSALLKGTNIKTLTFVERLTGQPGQAVLSYDESSREGSLALDVSGNGKADLLVKSMGRMNAVDVFYGDSPSVEPDSVEPKPDASPEPEKPKPDLRPDPHEPKPNPATCDPEPDTCEPEPEPEPCVPIPVPCSINATNGRRPQVSTPGLEAGADQRRATLVSASDKWAFTARAWSGSFHS</sequence>
<dbReference type="GO" id="GO:0006508">
    <property type="term" value="P:proteolysis"/>
    <property type="evidence" value="ECO:0007669"/>
    <property type="project" value="UniProtKB-KW"/>
</dbReference>
<evidence type="ECO:0000259" key="5">
    <source>
        <dbReference type="SMART" id="SM00235"/>
    </source>
</evidence>
<dbReference type="Gene3D" id="2.150.10.10">
    <property type="entry name" value="Serralysin-like metalloprotease, C-terminal"/>
    <property type="match status" value="1"/>
</dbReference>
<dbReference type="SUPFAM" id="SSF55486">
    <property type="entry name" value="Metalloproteases ('zincins'), catalytic domain"/>
    <property type="match status" value="1"/>
</dbReference>
<reference evidence="6 9" key="2">
    <citation type="submission" date="2021-01" db="EMBL/GenBank/DDBJ databases">
        <title>Antibiotic resistance and phylogeny of Pseudomonas spp. isolated over three decades from chicken meat in the Norwegian food chain.</title>
        <authorList>
            <person name="Moen B."/>
        </authorList>
    </citation>
    <scope>NUCLEOTIDE SEQUENCE [LARGE SCALE GENOMIC DNA]</scope>
    <source>
        <strain evidence="6 9">MF6766</strain>
    </source>
</reference>
<keyword evidence="7" id="KW-0482">Metalloprotease</keyword>
<evidence type="ECO:0000313" key="7">
    <source>
        <dbReference type="EMBL" id="MRJ36453.1"/>
    </source>
</evidence>
<evidence type="ECO:0000313" key="6">
    <source>
        <dbReference type="EMBL" id="MBK3461460.1"/>
    </source>
</evidence>
<evidence type="ECO:0000256" key="2">
    <source>
        <dbReference type="ARBA" id="ARBA00022525"/>
    </source>
</evidence>
<evidence type="ECO:0000256" key="3">
    <source>
        <dbReference type="ARBA" id="ARBA00022737"/>
    </source>
</evidence>
<gene>
    <name evidence="7" type="ORF">FRT59_05600</name>
    <name evidence="6" type="ORF">JJD71_20540</name>
</gene>
<proteinExistence type="predicted"/>
<keyword evidence="2" id="KW-0964">Secreted</keyword>
<dbReference type="Pfam" id="PF08548">
    <property type="entry name" value="Peptidase_M10_C"/>
    <property type="match status" value="1"/>
</dbReference>
<accession>A0A5P1D7L9</accession>
<keyword evidence="3" id="KW-0677">Repeat</keyword>
<dbReference type="GO" id="GO:0008270">
    <property type="term" value="F:zinc ion binding"/>
    <property type="evidence" value="ECO:0007669"/>
    <property type="project" value="InterPro"/>
</dbReference>
<dbReference type="CDD" id="cd04277">
    <property type="entry name" value="ZnMc_serralysin_like"/>
    <property type="match status" value="1"/>
</dbReference>
<comment type="caution">
    <text evidence="7">The sequence shown here is derived from an EMBL/GenBank/DDBJ whole genome shotgun (WGS) entry which is preliminary data.</text>
</comment>
<dbReference type="InterPro" id="IPR006026">
    <property type="entry name" value="Peptidase_Metallo"/>
</dbReference>
<dbReference type="PRINTS" id="PR00313">
    <property type="entry name" value="CABNDNGRPT"/>
</dbReference>
<reference evidence="7 8" key="1">
    <citation type="submission" date="2019-08" db="EMBL/GenBank/DDBJ databases">
        <title>Pseudomonas haemolytica sp. nov. isolated from raw milk and skim milk concentrate.</title>
        <authorList>
            <person name="Hofmann K."/>
            <person name="Huptas C."/>
            <person name="Doll E."/>
            <person name="Scherer S."/>
            <person name="Wenning M."/>
        </authorList>
    </citation>
    <scope>NUCLEOTIDE SEQUENCE [LARGE SCALE GENOMIC DNA]</scope>
    <source>
        <strain evidence="7 8">DSM 108987</strain>
    </source>
</reference>
<dbReference type="SUPFAM" id="SSF51120">
    <property type="entry name" value="beta-Roll"/>
    <property type="match status" value="1"/>
</dbReference>
<dbReference type="GO" id="GO:0005615">
    <property type="term" value="C:extracellular space"/>
    <property type="evidence" value="ECO:0007669"/>
    <property type="project" value="InterPro"/>
</dbReference>
<dbReference type="InterPro" id="IPR034033">
    <property type="entry name" value="Serralysin-like"/>
</dbReference>
<organism evidence="7 8">
    <name type="scientific">Pseudomonas haemolytica</name>
    <dbReference type="NCBI Taxonomy" id="2600065"/>
    <lineage>
        <taxon>Bacteria</taxon>
        <taxon>Pseudomonadati</taxon>
        <taxon>Pseudomonadota</taxon>
        <taxon>Gammaproteobacteria</taxon>
        <taxon>Pseudomonadales</taxon>
        <taxon>Pseudomonadaceae</taxon>
        <taxon>Pseudomonas</taxon>
    </lineage>
</organism>
<feature type="domain" description="Peptidase metallopeptidase" evidence="5">
    <location>
        <begin position="59"/>
        <end position="209"/>
    </location>
</feature>
<protein>
    <submittedName>
        <fullName evidence="6">M10 family metallopeptidase C-terminal domain-containing protein</fullName>
    </submittedName>
    <submittedName>
        <fullName evidence="7">Metalloprotease</fullName>
    </submittedName>
</protein>
<dbReference type="Proteomes" id="UP000408764">
    <property type="component" value="Unassembled WGS sequence"/>
</dbReference>
<dbReference type="OrthoDB" id="733404at2"/>
<dbReference type="EMBL" id="VOIW01000001">
    <property type="protein sequence ID" value="MRJ36453.1"/>
    <property type="molecule type" value="Genomic_DNA"/>
</dbReference>
<keyword evidence="9" id="KW-1185">Reference proteome</keyword>
<evidence type="ECO:0000256" key="1">
    <source>
        <dbReference type="ARBA" id="ARBA00004613"/>
    </source>
</evidence>
<dbReference type="InterPro" id="IPR024079">
    <property type="entry name" value="MetalloPept_cat_dom_sf"/>
</dbReference>
<feature type="compositionally biased region" description="Acidic residues" evidence="4">
    <location>
        <begin position="485"/>
        <end position="496"/>
    </location>
</feature>
<dbReference type="Proteomes" id="UP000620382">
    <property type="component" value="Unassembled WGS sequence"/>
</dbReference>
<evidence type="ECO:0000313" key="8">
    <source>
        <dbReference type="Proteomes" id="UP000408764"/>
    </source>
</evidence>
<dbReference type="AlphaFoldDB" id="A0A5P1D7L9"/>
<name>A0A5P1D7L9_9PSED</name>
<evidence type="ECO:0000256" key="4">
    <source>
        <dbReference type="SAM" id="MobiDB-lite"/>
    </source>
</evidence>
<dbReference type="EMBL" id="JAENSR010000006">
    <property type="protein sequence ID" value="MBK3461460.1"/>
    <property type="molecule type" value="Genomic_DNA"/>
</dbReference>
<dbReference type="InterPro" id="IPR011049">
    <property type="entry name" value="Serralysin-like_metalloprot_C"/>
</dbReference>
<dbReference type="GO" id="GO:0005509">
    <property type="term" value="F:calcium ion binding"/>
    <property type="evidence" value="ECO:0007669"/>
    <property type="project" value="InterPro"/>
</dbReference>
<feature type="region of interest" description="Disordered" evidence="4">
    <location>
        <begin position="441"/>
        <end position="502"/>
    </location>
</feature>